<evidence type="ECO:0000256" key="2">
    <source>
        <dbReference type="ARBA" id="ARBA00012438"/>
    </source>
</evidence>
<evidence type="ECO:0000313" key="6">
    <source>
        <dbReference type="EMBL" id="MXP43770.1"/>
    </source>
</evidence>
<protein>
    <recommendedName>
        <fullName evidence="2">histidine kinase</fullName>
        <ecNumber evidence="2">2.7.13.3</ecNumber>
    </recommendedName>
</protein>
<dbReference type="SMART" id="SM00387">
    <property type="entry name" value="HATPase_c"/>
    <property type="match status" value="1"/>
</dbReference>
<keyword evidence="7" id="KW-1185">Reference proteome</keyword>
<sequence length="702" mass="76761">MLASFALHLGGAIVCAVAAAWVLRRGDIKRPDRRATVASLCITALSCGLIAALGPDAPMAQASESFRNLAWIFVLYQLFVADGRARSVAPIRPVIAALTFVEILQPVLLVLQLRYAVTSDLAVLAFEASVSFRIMVAVGALVLLHNLYGGASPATRQAFRWTAIGLAMLWLYELNYQTTAYLSGSLPTELSALRGLVFAALGALVAVGASQAGGSLMLRPSRKVTFQTLSLLLIGGYLAVMVLISESIALQRGDLARFTQVAFVFGASVFAVLWLPSKRLRGWLRVTMVKHLFQHRYDYRVEWLRFTQTLGQGGENSHSLYERVIQALADITDSPSGLLLLPNEQGSYELASRWQWRNIDVPAEAMSGQMASLLESGSFVVDLDDVRQGGNRYGEAPLLPDWLAAEPDAWALVPLLHFDRLTGVVVLSRPLAPRNLDWEDFDLLRVVGQQLASYIAEQAGHHALMESARFEEFNRRIAFVMHDIKNLASQLTLLARNAERHAENPEFRADMLVTLRNSAEKLNSLLARLGRYGAHGSDRREPFELAKVVKTVADQYSSLHPVQVIHADSCKVLADPEALEQALIHLVQNAVDASDEQFPVMLDVSTDGVMGRVEVIDSGSGMSPEFIRNGLFKPFVSSKNAGFGIGAFEARELIMAMGGRLDVESREGLGTRFAIQLPIAAAADLLARTETRAVTNSRTEVA</sequence>
<proteinExistence type="predicted"/>
<dbReference type="Gene3D" id="3.30.565.10">
    <property type="entry name" value="Histidine kinase-like ATPase, C-terminal domain"/>
    <property type="match status" value="1"/>
</dbReference>
<feature type="transmembrane region" description="Helical" evidence="4">
    <location>
        <begin position="6"/>
        <end position="23"/>
    </location>
</feature>
<name>A0A845AZW8_9SPHN</name>
<dbReference type="EMBL" id="WTYL01000001">
    <property type="protein sequence ID" value="MXP43770.1"/>
    <property type="molecule type" value="Genomic_DNA"/>
</dbReference>
<organism evidence="6 7">
    <name type="scientific">Allopontixanthobacter sediminis</name>
    <dbReference type="NCBI Taxonomy" id="1689985"/>
    <lineage>
        <taxon>Bacteria</taxon>
        <taxon>Pseudomonadati</taxon>
        <taxon>Pseudomonadota</taxon>
        <taxon>Alphaproteobacteria</taxon>
        <taxon>Sphingomonadales</taxon>
        <taxon>Erythrobacteraceae</taxon>
        <taxon>Allopontixanthobacter</taxon>
    </lineage>
</organism>
<keyword evidence="3" id="KW-0597">Phosphoprotein</keyword>
<dbReference type="PRINTS" id="PR00344">
    <property type="entry name" value="BCTRLSENSOR"/>
</dbReference>
<dbReference type="Proteomes" id="UP000431922">
    <property type="component" value="Unassembled WGS sequence"/>
</dbReference>
<dbReference type="PANTHER" id="PTHR43547:SF2">
    <property type="entry name" value="HYBRID SIGNAL TRANSDUCTION HISTIDINE KINASE C"/>
    <property type="match status" value="1"/>
</dbReference>
<dbReference type="InterPro" id="IPR014265">
    <property type="entry name" value="XrtA/PrsK"/>
</dbReference>
<feature type="domain" description="Histidine kinase" evidence="5">
    <location>
        <begin position="479"/>
        <end position="681"/>
    </location>
</feature>
<dbReference type="EC" id="2.7.13.3" evidence="2"/>
<dbReference type="PANTHER" id="PTHR43547">
    <property type="entry name" value="TWO-COMPONENT HISTIDINE KINASE"/>
    <property type="match status" value="1"/>
</dbReference>
<keyword evidence="4" id="KW-1133">Transmembrane helix</keyword>
<reference evidence="6 7" key="1">
    <citation type="submission" date="2019-12" db="EMBL/GenBank/DDBJ databases">
        <title>Genomic-based taxomic classification of the family Erythrobacteraceae.</title>
        <authorList>
            <person name="Xu L."/>
        </authorList>
    </citation>
    <scope>NUCLEOTIDE SEQUENCE [LARGE SCALE GENOMIC DNA]</scope>
    <source>
        <strain evidence="6 7">KCTC 42453</strain>
    </source>
</reference>
<dbReference type="Gene3D" id="3.30.450.40">
    <property type="match status" value="1"/>
</dbReference>
<dbReference type="SUPFAM" id="SSF55874">
    <property type="entry name" value="ATPase domain of HSP90 chaperone/DNA topoisomerase II/histidine kinase"/>
    <property type="match status" value="1"/>
</dbReference>
<keyword evidence="6" id="KW-0418">Kinase</keyword>
<dbReference type="OrthoDB" id="9785691at2"/>
<evidence type="ECO:0000256" key="1">
    <source>
        <dbReference type="ARBA" id="ARBA00000085"/>
    </source>
</evidence>
<dbReference type="Pfam" id="PF01590">
    <property type="entry name" value="GAF"/>
    <property type="match status" value="1"/>
</dbReference>
<keyword evidence="4" id="KW-0812">Transmembrane</keyword>
<dbReference type="InterPro" id="IPR029016">
    <property type="entry name" value="GAF-like_dom_sf"/>
</dbReference>
<evidence type="ECO:0000259" key="5">
    <source>
        <dbReference type="PROSITE" id="PS50109"/>
    </source>
</evidence>
<dbReference type="Pfam" id="PF02518">
    <property type="entry name" value="HATPase_c"/>
    <property type="match status" value="1"/>
</dbReference>
<dbReference type="GO" id="GO:0000155">
    <property type="term" value="F:phosphorelay sensor kinase activity"/>
    <property type="evidence" value="ECO:0007669"/>
    <property type="project" value="TreeGrafter"/>
</dbReference>
<dbReference type="NCBIfam" id="TIGR02916">
    <property type="entry name" value="PEP_his_kin"/>
    <property type="match status" value="1"/>
</dbReference>
<feature type="transmembrane region" description="Helical" evidence="4">
    <location>
        <begin position="121"/>
        <end position="146"/>
    </location>
</feature>
<keyword evidence="6" id="KW-0808">Transferase</keyword>
<feature type="transmembrane region" description="Helical" evidence="4">
    <location>
        <begin position="158"/>
        <end position="176"/>
    </location>
</feature>
<comment type="catalytic activity">
    <reaction evidence="1">
        <text>ATP + protein L-histidine = ADP + protein N-phospho-L-histidine.</text>
        <dbReference type="EC" id="2.7.13.3"/>
    </reaction>
</comment>
<feature type="transmembrane region" description="Helical" evidence="4">
    <location>
        <begin position="35"/>
        <end position="53"/>
    </location>
</feature>
<evidence type="ECO:0000256" key="3">
    <source>
        <dbReference type="ARBA" id="ARBA00022553"/>
    </source>
</evidence>
<dbReference type="PROSITE" id="PS50109">
    <property type="entry name" value="HIS_KIN"/>
    <property type="match status" value="1"/>
</dbReference>
<dbReference type="AlphaFoldDB" id="A0A845AZW8"/>
<feature type="transmembrane region" description="Helical" evidence="4">
    <location>
        <begin position="255"/>
        <end position="275"/>
    </location>
</feature>
<comment type="caution">
    <text evidence="6">The sequence shown here is derived from an EMBL/GenBank/DDBJ whole genome shotgun (WGS) entry which is preliminary data.</text>
</comment>
<feature type="transmembrane region" description="Helical" evidence="4">
    <location>
        <begin position="196"/>
        <end position="218"/>
    </location>
</feature>
<evidence type="ECO:0000313" key="7">
    <source>
        <dbReference type="Proteomes" id="UP000431922"/>
    </source>
</evidence>
<feature type="transmembrane region" description="Helical" evidence="4">
    <location>
        <begin position="94"/>
        <end position="115"/>
    </location>
</feature>
<dbReference type="InterPro" id="IPR003018">
    <property type="entry name" value="GAF"/>
</dbReference>
<dbReference type="InterPro" id="IPR003594">
    <property type="entry name" value="HATPase_dom"/>
</dbReference>
<keyword evidence="4" id="KW-0472">Membrane</keyword>
<accession>A0A845AZW8</accession>
<dbReference type="SUPFAM" id="SSF55781">
    <property type="entry name" value="GAF domain-like"/>
    <property type="match status" value="1"/>
</dbReference>
<dbReference type="InterPro" id="IPR004358">
    <property type="entry name" value="Sig_transdc_His_kin-like_C"/>
</dbReference>
<evidence type="ECO:0000256" key="4">
    <source>
        <dbReference type="SAM" id="Phobius"/>
    </source>
</evidence>
<dbReference type="InterPro" id="IPR036890">
    <property type="entry name" value="HATPase_C_sf"/>
</dbReference>
<feature type="transmembrane region" description="Helical" evidence="4">
    <location>
        <begin position="230"/>
        <end position="249"/>
    </location>
</feature>
<gene>
    <name evidence="6" type="primary">prsK</name>
    <name evidence="6" type="ORF">GRI65_04770</name>
</gene>
<dbReference type="InterPro" id="IPR005467">
    <property type="entry name" value="His_kinase_dom"/>
</dbReference>